<evidence type="ECO:0000256" key="2">
    <source>
        <dbReference type="SAM" id="MobiDB-lite"/>
    </source>
</evidence>
<dbReference type="AlphaFoldDB" id="A0AA38FID1"/>
<name>A0AA38FID1_TAXCH</name>
<sequence length="154" mass="17299">MATVLERLEGEHTTLTHTHKAALEEIRSLIAERDALILERDTARQERDIAIQQRDRYHRHREALRDKYGETGTMSESRTQGTIIGGAPPAAPTAPLRAPSTVILSTYQSLLTEMRYYKDALAQNAPDVPRYRARRRSATATVSRASEGGSTRRD</sequence>
<keyword evidence="4" id="KW-1185">Reference proteome</keyword>
<gene>
    <name evidence="3" type="ORF">KI387_043867</name>
</gene>
<feature type="region of interest" description="Disordered" evidence="2">
    <location>
        <begin position="60"/>
        <end position="96"/>
    </location>
</feature>
<dbReference type="EMBL" id="JAHRHJ020000009">
    <property type="protein sequence ID" value="KAH9303505.1"/>
    <property type="molecule type" value="Genomic_DNA"/>
</dbReference>
<proteinExistence type="predicted"/>
<comment type="caution">
    <text evidence="3">The sequence shown here is derived from an EMBL/GenBank/DDBJ whole genome shotgun (WGS) entry which is preliminary data.</text>
</comment>
<reference evidence="3 4" key="1">
    <citation type="journal article" date="2021" name="Nat. Plants">
        <title>The Taxus genome provides insights into paclitaxel biosynthesis.</title>
        <authorList>
            <person name="Xiong X."/>
            <person name="Gou J."/>
            <person name="Liao Q."/>
            <person name="Li Y."/>
            <person name="Zhou Q."/>
            <person name="Bi G."/>
            <person name="Li C."/>
            <person name="Du R."/>
            <person name="Wang X."/>
            <person name="Sun T."/>
            <person name="Guo L."/>
            <person name="Liang H."/>
            <person name="Lu P."/>
            <person name="Wu Y."/>
            <person name="Zhang Z."/>
            <person name="Ro D.K."/>
            <person name="Shang Y."/>
            <person name="Huang S."/>
            <person name="Yan J."/>
        </authorList>
    </citation>
    <scope>NUCLEOTIDE SEQUENCE [LARGE SCALE GENOMIC DNA]</scope>
    <source>
        <strain evidence="3">Ta-2019</strain>
    </source>
</reference>
<evidence type="ECO:0000313" key="4">
    <source>
        <dbReference type="Proteomes" id="UP000824469"/>
    </source>
</evidence>
<feature type="region of interest" description="Disordered" evidence="2">
    <location>
        <begin position="124"/>
        <end position="154"/>
    </location>
</feature>
<organism evidence="3 4">
    <name type="scientific">Taxus chinensis</name>
    <name type="common">Chinese yew</name>
    <name type="synonym">Taxus wallichiana var. chinensis</name>
    <dbReference type="NCBI Taxonomy" id="29808"/>
    <lineage>
        <taxon>Eukaryota</taxon>
        <taxon>Viridiplantae</taxon>
        <taxon>Streptophyta</taxon>
        <taxon>Embryophyta</taxon>
        <taxon>Tracheophyta</taxon>
        <taxon>Spermatophyta</taxon>
        <taxon>Pinopsida</taxon>
        <taxon>Pinidae</taxon>
        <taxon>Conifers II</taxon>
        <taxon>Cupressales</taxon>
        <taxon>Taxaceae</taxon>
        <taxon>Taxus</taxon>
    </lineage>
</organism>
<evidence type="ECO:0000256" key="1">
    <source>
        <dbReference type="SAM" id="Coils"/>
    </source>
</evidence>
<accession>A0AA38FID1</accession>
<evidence type="ECO:0000313" key="3">
    <source>
        <dbReference type="EMBL" id="KAH9303505.1"/>
    </source>
</evidence>
<protein>
    <submittedName>
        <fullName evidence="3">Uncharacterized protein</fullName>
    </submittedName>
</protein>
<feature type="coiled-coil region" evidence="1">
    <location>
        <begin position="19"/>
        <end position="46"/>
    </location>
</feature>
<dbReference type="Proteomes" id="UP000824469">
    <property type="component" value="Unassembled WGS sequence"/>
</dbReference>
<feature type="compositionally biased region" description="Polar residues" evidence="2">
    <location>
        <begin position="72"/>
        <end position="82"/>
    </location>
</feature>
<keyword evidence="1" id="KW-0175">Coiled coil</keyword>